<name>A0ACB9BUB7_9ASTR</name>
<reference evidence="1 2" key="2">
    <citation type="journal article" date="2022" name="Mol. Ecol. Resour.">
        <title>The genomes of chicory, endive, great burdock and yacon provide insights into Asteraceae paleo-polyploidization history and plant inulin production.</title>
        <authorList>
            <person name="Fan W."/>
            <person name="Wang S."/>
            <person name="Wang H."/>
            <person name="Wang A."/>
            <person name="Jiang F."/>
            <person name="Liu H."/>
            <person name="Zhao H."/>
            <person name="Xu D."/>
            <person name="Zhang Y."/>
        </authorList>
    </citation>
    <scope>NUCLEOTIDE SEQUENCE [LARGE SCALE GENOMIC DNA]</scope>
    <source>
        <strain evidence="2">cv. Yunnan</strain>
        <tissue evidence="1">Leaves</tissue>
    </source>
</reference>
<reference evidence="2" key="1">
    <citation type="journal article" date="2022" name="Mol. Ecol. Resour.">
        <title>The genomes of chicory, endive, great burdock and yacon provide insights into Asteraceae palaeo-polyploidization history and plant inulin production.</title>
        <authorList>
            <person name="Fan W."/>
            <person name="Wang S."/>
            <person name="Wang H."/>
            <person name="Wang A."/>
            <person name="Jiang F."/>
            <person name="Liu H."/>
            <person name="Zhao H."/>
            <person name="Xu D."/>
            <person name="Zhang Y."/>
        </authorList>
    </citation>
    <scope>NUCLEOTIDE SEQUENCE [LARGE SCALE GENOMIC DNA]</scope>
    <source>
        <strain evidence="2">cv. Yunnan</strain>
    </source>
</reference>
<gene>
    <name evidence="1" type="ORF">L1987_65350</name>
</gene>
<evidence type="ECO:0000313" key="2">
    <source>
        <dbReference type="Proteomes" id="UP001056120"/>
    </source>
</evidence>
<evidence type="ECO:0000313" key="1">
    <source>
        <dbReference type="EMBL" id="KAI3725560.1"/>
    </source>
</evidence>
<proteinExistence type="predicted"/>
<accession>A0ACB9BUB7</accession>
<sequence length="695" mass="79174">MLRLSFDGLSSDQQRIFLDITCSFIGVDKDLAASVLDSCNSFADANIRVLVDKSLITVSSTSSSLQMHDLIQAMAREIVREESDTPGDRSRLWIPTDVHDVLNKNKITQSVEVLVLLLEKSCEKVHIDCKSFARMKNLRILKICDLELESSGQMSELKLPNKSKVNLYGSVEFLSNELRLLYWHGYPFKFLPSSFYPENIVDIDLSYSNIQNLWRTPKCFRRLKLMKLKHCHNLTSTPNFTEMTNLEVLILEGCVNLVKVDPSVGMLKRLVVLNMGGCTRLRSFPSKVEMDSIQILNISRCLKGDKLLKVFSTTNTLVELHVDQTAITTLPHLFYALTNLQVLSLGRHQVIKSGWWTSVFRTAYMQRKYQQPERPALPYLASLRFLRRLNVSDCNISEISPDIGGLSCLEGLKLSRNSFTCLPANLSKLSRLQVLILDVCNKLEWLPELPPSIISFRASCCTSLQKLGNLLVSQNSYRRNLLLMGCPKLVKDLKPVMSMLPHQGLNYFSQQLDALFYQKKTPQWFTKLSVGYCMKVKLPQHWCYNKFRGYATCVVFMPQESCSSKGNNGQPGFSVNNFDNACLDDIHMRPFHLISETMLTNIGQYVTWFHYSTSKPSWMEAKNFITFSFRGFAHTLVEFGVRIVCEEDIAGSDIMQDFLTPTQDGSVFHLGQEWSSATIGDESPHFTRHIVWSSN</sequence>
<protein>
    <submittedName>
        <fullName evidence="1">Uncharacterized protein</fullName>
    </submittedName>
</protein>
<keyword evidence="2" id="KW-1185">Reference proteome</keyword>
<organism evidence="1 2">
    <name type="scientific">Smallanthus sonchifolius</name>
    <dbReference type="NCBI Taxonomy" id="185202"/>
    <lineage>
        <taxon>Eukaryota</taxon>
        <taxon>Viridiplantae</taxon>
        <taxon>Streptophyta</taxon>
        <taxon>Embryophyta</taxon>
        <taxon>Tracheophyta</taxon>
        <taxon>Spermatophyta</taxon>
        <taxon>Magnoliopsida</taxon>
        <taxon>eudicotyledons</taxon>
        <taxon>Gunneridae</taxon>
        <taxon>Pentapetalae</taxon>
        <taxon>asterids</taxon>
        <taxon>campanulids</taxon>
        <taxon>Asterales</taxon>
        <taxon>Asteraceae</taxon>
        <taxon>Asteroideae</taxon>
        <taxon>Heliantheae alliance</taxon>
        <taxon>Millerieae</taxon>
        <taxon>Smallanthus</taxon>
    </lineage>
</organism>
<dbReference type="Proteomes" id="UP001056120">
    <property type="component" value="Linkage Group LG22"/>
</dbReference>
<comment type="caution">
    <text evidence="1">The sequence shown here is derived from an EMBL/GenBank/DDBJ whole genome shotgun (WGS) entry which is preliminary data.</text>
</comment>
<dbReference type="EMBL" id="CM042039">
    <property type="protein sequence ID" value="KAI3725560.1"/>
    <property type="molecule type" value="Genomic_DNA"/>
</dbReference>